<dbReference type="InterPro" id="IPR005669">
    <property type="entry name" value="Thiosulph/SO4-bd"/>
</dbReference>
<dbReference type="PANTHER" id="PTHR30368:SF2">
    <property type="entry name" value="SULFATE-BINDING PROTEIN"/>
    <property type="match status" value="1"/>
</dbReference>
<proteinExistence type="inferred from homology"/>
<dbReference type="GO" id="GO:1902358">
    <property type="term" value="P:sulfate transmembrane transport"/>
    <property type="evidence" value="ECO:0007669"/>
    <property type="project" value="InterPro"/>
</dbReference>
<evidence type="ECO:0000256" key="3">
    <source>
        <dbReference type="ARBA" id="ARBA00022448"/>
    </source>
</evidence>
<name>D0LBZ2_GORB4</name>
<gene>
    <name evidence="7" type="ordered locus">Gbro_3174</name>
</gene>
<protein>
    <submittedName>
        <fullName evidence="7">Sulfate ABC transporter, periplasmic sulfate-binding protein</fullName>
    </submittedName>
</protein>
<accession>D0LBZ2</accession>
<dbReference type="EMBL" id="CP001802">
    <property type="protein sequence ID" value="ACY22379.1"/>
    <property type="molecule type" value="Genomic_DNA"/>
</dbReference>
<keyword evidence="8" id="KW-1185">Reference proteome</keyword>
<dbReference type="HOGENOM" id="CLU_055615_0_1_11"/>
<dbReference type="Gene3D" id="3.40.190.10">
    <property type="entry name" value="Periplasmic binding protein-like II"/>
    <property type="match status" value="2"/>
</dbReference>
<dbReference type="AlphaFoldDB" id="D0LBZ2"/>
<dbReference type="KEGG" id="gbr:Gbro_3174"/>
<feature type="signal peptide" evidence="6">
    <location>
        <begin position="1"/>
        <end position="32"/>
    </location>
</feature>
<dbReference type="PROSITE" id="PS51257">
    <property type="entry name" value="PROKAR_LIPOPROTEIN"/>
    <property type="match status" value="1"/>
</dbReference>
<keyword evidence="5" id="KW-0574">Periplasm</keyword>
<evidence type="ECO:0000313" key="8">
    <source>
        <dbReference type="Proteomes" id="UP000001219"/>
    </source>
</evidence>
<evidence type="ECO:0000256" key="4">
    <source>
        <dbReference type="ARBA" id="ARBA00022729"/>
    </source>
</evidence>
<dbReference type="NCBIfam" id="TIGR00971">
    <property type="entry name" value="3a0106s03"/>
    <property type="match status" value="1"/>
</dbReference>
<dbReference type="GO" id="GO:0140104">
    <property type="term" value="F:molecular carrier activity"/>
    <property type="evidence" value="ECO:0007669"/>
    <property type="project" value="InterPro"/>
</dbReference>
<evidence type="ECO:0000313" key="7">
    <source>
        <dbReference type="EMBL" id="ACY22379.1"/>
    </source>
</evidence>
<reference evidence="7 8" key="2">
    <citation type="journal article" date="2010" name="Stand. Genomic Sci.">
        <title>Complete genome sequence of Gordonia bronchialis type strain (3410).</title>
        <authorList>
            <person name="Ivanova N."/>
            <person name="Sikorski J."/>
            <person name="Jando M."/>
            <person name="Lapidus A."/>
            <person name="Nolan M."/>
            <person name="Lucas S."/>
            <person name="Del Rio T.G."/>
            <person name="Tice H."/>
            <person name="Copeland A."/>
            <person name="Cheng J.F."/>
            <person name="Chen F."/>
            <person name="Bruce D."/>
            <person name="Goodwin L."/>
            <person name="Pitluck S."/>
            <person name="Mavromatis K."/>
            <person name="Ovchinnikova G."/>
            <person name="Pati A."/>
            <person name="Chen A."/>
            <person name="Palaniappan K."/>
            <person name="Land M."/>
            <person name="Hauser L."/>
            <person name="Chang Y.J."/>
            <person name="Jeffries C.D."/>
            <person name="Chain P."/>
            <person name="Saunders E."/>
            <person name="Han C."/>
            <person name="Detter J.C."/>
            <person name="Brettin T."/>
            <person name="Rohde M."/>
            <person name="Goker M."/>
            <person name="Bristow J."/>
            <person name="Eisen J.A."/>
            <person name="Markowitz V."/>
            <person name="Hugenholtz P."/>
            <person name="Klenk H.P."/>
            <person name="Kyrpides N.C."/>
        </authorList>
    </citation>
    <scope>NUCLEOTIDE SEQUENCE [LARGE SCALE GENOMIC DNA]</scope>
    <source>
        <strain evidence="8">ATCC 25592 / DSM 43247 / BCRC 13721 / JCM 3198 / KCTC 3076 / NBRC 16047 / NCTC 10667</strain>
    </source>
</reference>
<keyword evidence="4 6" id="KW-0732">Signal</keyword>
<dbReference type="Pfam" id="PF13531">
    <property type="entry name" value="SBP_bac_11"/>
    <property type="match status" value="1"/>
</dbReference>
<comment type="subcellular location">
    <subcellularLocation>
        <location evidence="1">Periplasm</location>
    </subcellularLocation>
</comment>
<organism evidence="7 8">
    <name type="scientific">Gordonia bronchialis (strain ATCC 25592 / DSM 43247 / BCRC 13721 / JCM 3198 / KCTC 3076 / NBRC 16047 / NCTC 10667)</name>
    <name type="common">Rhodococcus bronchialis</name>
    <dbReference type="NCBI Taxonomy" id="526226"/>
    <lineage>
        <taxon>Bacteria</taxon>
        <taxon>Bacillati</taxon>
        <taxon>Actinomycetota</taxon>
        <taxon>Actinomycetes</taxon>
        <taxon>Mycobacteriales</taxon>
        <taxon>Gordoniaceae</taxon>
        <taxon>Gordonia</taxon>
    </lineage>
</organism>
<keyword evidence="3" id="KW-0813">Transport</keyword>
<evidence type="ECO:0000256" key="1">
    <source>
        <dbReference type="ARBA" id="ARBA00004418"/>
    </source>
</evidence>
<evidence type="ECO:0000256" key="2">
    <source>
        <dbReference type="ARBA" id="ARBA00006099"/>
    </source>
</evidence>
<reference evidence="8" key="1">
    <citation type="submission" date="2009-10" db="EMBL/GenBank/DDBJ databases">
        <title>The complete chromosome of Gordonia bronchialis DSM 43247.</title>
        <authorList>
            <consortium name="US DOE Joint Genome Institute (JGI-PGF)"/>
            <person name="Lucas S."/>
            <person name="Copeland A."/>
            <person name="Lapidus A."/>
            <person name="Glavina del Rio T."/>
            <person name="Dalin E."/>
            <person name="Tice H."/>
            <person name="Bruce D."/>
            <person name="Goodwin L."/>
            <person name="Pitluck S."/>
            <person name="Kyrpides N."/>
            <person name="Mavromatis K."/>
            <person name="Ivanova N."/>
            <person name="Ovchinnikova G."/>
            <person name="Saunders E."/>
            <person name="Brettin T."/>
            <person name="Detter J.C."/>
            <person name="Han C."/>
            <person name="Larimer F."/>
            <person name="Land M."/>
            <person name="Hauser L."/>
            <person name="Markowitz V."/>
            <person name="Cheng J.-F."/>
            <person name="Hugenholtz P."/>
            <person name="Woyke T."/>
            <person name="Wu D."/>
            <person name="Jando M."/>
            <person name="Schneider S."/>
            <person name="Goeker M."/>
            <person name="Klenk H.-P."/>
            <person name="Eisen J.A."/>
        </authorList>
    </citation>
    <scope>NUCLEOTIDE SEQUENCE [LARGE SCALE GENOMIC DNA]</scope>
    <source>
        <strain evidence="8">ATCC 25592 / DSM 43247 / BCRC 13721 / JCM 3198 / KCTC 3076 / NBRC 16047 / NCTC 10667</strain>
    </source>
</reference>
<evidence type="ECO:0000256" key="5">
    <source>
        <dbReference type="ARBA" id="ARBA00022764"/>
    </source>
</evidence>
<sequence length="377" mass="40320">MTGQRRHHARRRWRSAMFGIVALATTVSMVTACGGGSTDEPGGIDISSGSRHLNLVAYAVPKVGFDAIIPAFRETPEGSGIGFSASYGASGDQSRKVARRVPADIVNFSVEPDVTRLVKAGLVDEDWKEQAPNNSTPFGSVVALVVRKGNPKNIRDWDDLLKPGIEVVTPNPGSSGSAKWNLLAPFAAKSNGGQDLDAGLDYISALVRDHIKVQPKSGREATTAFEQGQGDVLISYENEAIMLDRANATAAPDAQVDYVIPPQTFKIENPVAIVNTTKDKAGAQAFLNYLFTDQAQRIWAQQGFRPVVPAVIAATEGLFRGHFDKAWTIKELGKVLGQGTAASNDGKDLTGWKAVDKVLFDPKSGAITKIYKSGGRS</sequence>
<evidence type="ECO:0000256" key="6">
    <source>
        <dbReference type="SAM" id="SignalP"/>
    </source>
</evidence>
<comment type="similarity">
    <text evidence="2">Belongs to the prokaryotic sulfate-binding protein family.</text>
</comment>
<dbReference type="eggNOG" id="COG1613">
    <property type="taxonomic scope" value="Bacteria"/>
</dbReference>
<dbReference type="SUPFAM" id="SSF53850">
    <property type="entry name" value="Periplasmic binding protein-like II"/>
    <property type="match status" value="1"/>
</dbReference>
<feature type="chain" id="PRO_5038893474" evidence="6">
    <location>
        <begin position="33"/>
        <end position="377"/>
    </location>
</feature>
<dbReference type="PANTHER" id="PTHR30368">
    <property type="entry name" value="SULFATE-BINDING PROTEIN"/>
    <property type="match status" value="1"/>
</dbReference>
<dbReference type="STRING" id="526226.Gbro_3174"/>
<dbReference type="Proteomes" id="UP000001219">
    <property type="component" value="Chromosome"/>
</dbReference>
<dbReference type="GO" id="GO:0042597">
    <property type="term" value="C:periplasmic space"/>
    <property type="evidence" value="ECO:0007669"/>
    <property type="project" value="UniProtKB-SubCell"/>
</dbReference>